<evidence type="ECO:0000313" key="1">
    <source>
        <dbReference type="EMBL" id="KXV15118.1"/>
    </source>
</evidence>
<dbReference type="Gene3D" id="3.90.1140.10">
    <property type="entry name" value="Cyclic phosphodiesterase"/>
    <property type="match status" value="1"/>
</dbReference>
<proteinExistence type="predicted"/>
<organism evidence="1 2">
    <name type="scientific">Acetobacter malorum</name>
    <dbReference type="NCBI Taxonomy" id="178901"/>
    <lineage>
        <taxon>Bacteria</taxon>
        <taxon>Pseudomonadati</taxon>
        <taxon>Pseudomonadota</taxon>
        <taxon>Alphaproteobacteria</taxon>
        <taxon>Acetobacterales</taxon>
        <taxon>Acetobacteraceae</taxon>
        <taxon>Acetobacter</taxon>
    </lineage>
</organism>
<dbReference type="AlphaFoldDB" id="A0A149RLS3"/>
<gene>
    <name evidence="1" type="ORF">AD933_09940</name>
</gene>
<dbReference type="Proteomes" id="UP000075526">
    <property type="component" value="Unassembled WGS sequence"/>
</dbReference>
<evidence type="ECO:0000313" key="2">
    <source>
        <dbReference type="Proteomes" id="UP000075526"/>
    </source>
</evidence>
<protein>
    <recommendedName>
        <fullName evidence="3">2'-5' RNA ligase</fullName>
    </recommendedName>
</protein>
<dbReference type="RefSeq" id="WP_061508493.1">
    <property type="nucleotide sequence ID" value="NZ_JBDNKN010000008.1"/>
</dbReference>
<evidence type="ECO:0008006" key="3">
    <source>
        <dbReference type="Google" id="ProtNLM"/>
    </source>
</evidence>
<dbReference type="PATRIC" id="fig|178901.13.peg.1854"/>
<accession>A0A149RLS3</accession>
<reference evidence="1 2" key="1">
    <citation type="submission" date="2015-06" db="EMBL/GenBank/DDBJ databases">
        <title>Improved classification and identification of acetic acid bacteria using matrix-assisted laser desorption/ionization time-of-flight mass spectrometry; Gluconobacter nephelii and Gluconobacter uchimurae are later heterotypic synonyms of Gluconobacter japonicus and Gluconobacter oxydans, respectively.</title>
        <authorList>
            <person name="Li L."/>
            <person name="Cleenwerck I."/>
            <person name="De Vuyst L."/>
            <person name="Vandamme P."/>
        </authorList>
    </citation>
    <scope>NUCLEOTIDE SEQUENCE [LARGE SCALE GENOMIC DNA]</scope>
    <source>
        <strain evidence="1 2">LMG 1552</strain>
    </source>
</reference>
<sequence>MTSLRDDEGLTMYLIIGATLPAELRTTLLGLQAHFPDKSWVPESFLFLPFCAVGNITDPTALEEIDHALRNICPRTPLPFTTDGFEVSLRKDRISLGIKVQSSQIDHLSVKIRSAMQRAGVQNPKLYTPLTIPLAGVTDVPSLNVSQWIQMHHPQTFSEQAISEITLFSSWKNEETPLIIPEEEYHFSGNI</sequence>
<dbReference type="EMBL" id="LHZF01000168">
    <property type="protein sequence ID" value="KXV15118.1"/>
    <property type="molecule type" value="Genomic_DNA"/>
</dbReference>
<comment type="caution">
    <text evidence="1">The sequence shown here is derived from an EMBL/GenBank/DDBJ whole genome shotgun (WGS) entry which is preliminary data.</text>
</comment>
<name>A0A149RLS3_9PROT</name>